<organism evidence="4 5">
    <name type="scientific">Flavobacterium ponti</name>
    <dbReference type="NCBI Taxonomy" id="665133"/>
    <lineage>
        <taxon>Bacteria</taxon>
        <taxon>Pseudomonadati</taxon>
        <taxon>Bacteroidota</taxon>
        <taxon>Flavobacteriia</taxon>
        <taxon>Flavobacteriales</taxon>
        <taxon>Flavobacteriaceae</taxon>
        <taxon>Flavobacterium</taxon>
    </lineage>
</organism>
<dbReference type="EMBL" id="JBHSGW010000004">
    <property type="protein sequence ID" value="MFC4739516.1"/>
    <property type="molecule type" value="Genomic_DNA"/>
</dbReference>
<dbReference type="RefSeq" id="WP_379739119.1">
    <property type="nucleotide sequence ID" value="NZ_JBHSGW010000004.1"/>
</dbReference>
<feature type="domain" description="Glycosyltransferase 2-like" evidence="3">
    <location>
        <begin position="3"/>
        <end position="133"/>
    </location>
</feature>
<evidence type="ECO:0000256" key="2">
    <source>
        <dbReference type="ARBA" id="ARBA00022679"/>
    </source>
</evidence>
<evidence type="ECO:0000313" key="5">
    <source>
        <dbReference type="Proteomes" id="UP001595885"/>
    </source>
</evidence>
<sequence length="330" mass="38387">MISIIMPVYNVEKYIAKSIQSVLNQTYQDFELLVIIDGSPDNSKQIAETFNDERITIYEKSNGGLSDARNYGLKRAKGEFVYFLDSDDWIEPTLLQDTICVFDKKEIDLVIFGYFLDNEDLEGNLISTKEISTKDIQFDKDLNNLDLDEKTLNILGYAWNKLYRISFLKNNNIIFDKGVSLVEDILFNSKVYKNSNTLTFINKRLYHYINRPSESLIKTFHKNSFELYLEKSNSIESFLDSWNISNDKKNKILASVIVSGIRYCVNNLFAFKNDLNEGQKIAYIKMMLHNADTQKFIKSYDAISSFDKLYKKIISNKAVFLLYLLCKIKK</sequence>
<dbReference type="InterPro" id="IPR001173">
    <property type="entry name" value="Glyco_trans_2-like"/>
</dbReference>
<name>A0ABV9P4H5_9FLAO</name>
<dbReference type="SUPFAM" id="SSF53448">
    <property type="entry name" value="Nucleotide-diphospho-sugar transferases"/>
    <property type="match status" value="1"/>
</dbReference>
<dbReference type="Gene3D" id="3.90.550.10">
    <property type="entry name" value="Spore Coat Polysaccharide Biosynthesis Protein SpsA, Chain A"/>
    <property type="match status" value="1"/>
</dbReference>
<keyword evidence="2" id="KW-0808">Transferase</keyword>
<keyword evidence="5" id="KW-1185">Reference proteome</keyword>
<protein>
    <submittedName>
        <fullName evidence="4">Glycosyltransferase family 2 protein</fullName>
    </submittedName>
</protein>
<comment type="caution">
    <text evidence="4">The sequence shown here is derived from an EMBL/GenBank/DDBJ whole genome shotgun (WGS) entry which is preliminary data.</text>
</comment>
<reference evidence="5" key="1">
    <citation type="journal article" date="2019" name="Int. J. Syst. Evol. Microbiol.">
        <title>The Global Catalogue of Microorganisms (GCM) 10K type strain sequencing project: providing services to taxonomists for standard genome sequencing and annotation.</title>
        <authorList>
            <consortium name="The Broad Institute Genomics Platform"/>
            <consortium name="The Broad Institute Genome Sequencing Center for Infectious Disease"/>
            <person name="Wu L."/>
            <person name="Ma J."/>
        </authorList>
    </citation>
    <scope>NUCLEOTIDE SEQUENCE [LARGE SCALE GENOMIC DNA]</scope>
    <source>
        <strain evidence="5">CCUG 50349</strain>
    </source>
</reference>
<gene>
    <name evidence="4" type="ORF">ACFO3U_05870</name>
</gene>
<evidence type="ECO:0000259" key="3">
    <source>
        <dbReference type="Pfam" id="PF00535"/>
    </source>
</evidence>
<dbReference type="Proteomes" id="UP001595885">
    <property type="component" value="Unassembled WGS sequence"/>
</dbReference>
<evidence type="ECO:0000313" key="4">
    <source>
        <dbReference type="EMBL" id="MFC4739516.1"/>
    </source>
</evidence>
<dbReference type="PANTHER" id="PTHR22916:SF51">
    <property type="entry name" value="GLYCOSYLTRANSFERASE EPSH-RELATED"/>
    <property type="match status" value="1"/>
</dbReference>
<dbReference type="InterPro" id="IPR029044">
    <property type="entry name" value="Nucleotide-diphossugar_trans"/>
</dbReference>
<evidence type="ECO:0000256" key="1">
    <source>
        <dbReference type="ARBA" id="ARBA00022676"/>
    </source>
</evidence>
<dbReference type="Pfam" id="PF00535">
    <property type="entry name" value="Glycos_transf_2"/>
    <property type="match status" value="1"/>
</dbReference>
<accession>A0ABV9P4H5</accession>
<dbReference type="CDD" id="cd00761">
    <property type="entry name" value="Glyco_tranf_GTA_type"/>
    <property type="match status" value="1"/>
</dbReference>
<dbReference type="PANTHER" id="PTHR22916">
    <property type="entry name" value="GLYCOSYLTRANSFERASE"/>
    <property type="match status" value="1"/>
</dbReference>
<proteinExistence type="predicted"/>
<keyword evidence="1" id="KW-0328">Glycosyltransferase</keyword>